<dbReference type="InterPro" id="IPR029056">
    <property type="entry name" value="Ribokinase-like"/>
</dbReference>
<name>A0AAC9KB80_9PROT</name>
<keyword evidence="2 7" id="KW-0808">Transferase</keyword>
<feature type="domain" description="Pyridoxamine kinase/Phosphomethylpyrimidine kinase" evidence="6">
    <location>
        <begin position="99"/>
        <end position="267"/>
    </location>
</feature>
<keyword evidence="4 7" id="KW-0418">Kinase</keyword>
<dbReference type="InterPro" id="IPR004625">
    <property type="entry name" value="PyrdxlKinase"/>
</dbReference>
<evidence type="ECO:0000256" key="3">
    <source>
        <dbReference type="ARBA" id="ARBA00022741"/>
    </source>
</evidence>
<evidence type="ECO:0000256" key="2">
    <source>
        <dbReference type="ARBA" id="ARBA00022679"/>
    </source>
</evidence>
<sequence>MVTFTTGSMNILSIQSWVCYGHVGNASAVFPLQLLGAEVWAMNTVQFSNHTGYGDWTGQVFSGDDISALMKGIADRGVLSRCDAVLSGYMGSDAIGGAILDAVASVRAANLNSLYCCDPVIGDMGRGIFVRPGLPELFRDRAVPAANILTPNQFELEWLTGHPCRTLADARAAVKTLAESMIRQGPRIILVTSLHVAETPSGSLDMLVYEDGRFHLLRTPLLPVSINGAGDAIAALFLFHRLDTGDARQALEKAASSVYGLLKRTAEARSAEILTVAARQEFLTPTTHFSAQRIN</sequence>
<evidence type="ECO:0000259" key="6">
    <source>
        <dbReference type="Pfam" id="PF08543"/>
    </source>
</evidence>
<evidence type="ECO:0000313" key="7">
    <source>
        <dbReference type="EMBL" id="APH54654.1"/>
    </source>
</evidence>
<organism evidence="7 8">
    <name type="scientific">Granulibacter bethesdensis</name>
    <dbReference type="NCBI Taxonomy" id="364410"/>
    <lineage>
        <taxon>Bacteria</taxon>
        <taxon>Pseudomonadati</taxon>
        <taxon>Pseudomonadota</taxon>
        <taxon>Alphaproteobacteria</taxon>
        <taxon>Acetobacterales</taxon>
        <taxon>Acetobacteraceae</taxon>
        <taxon>Granulibacter</taxon>
    </lineage>
</organism>
<evidence type="ECO:0000256" key="4">
    <source>
        <dbReference type="ARBA" id="ARBA00022777"/>
    </source>
</evidence>
<gene>
    <name evidence="7" type="ORF">GbCGDNIH9_1354</name>
</gene>
<dbReference type="EC" id="2.7.1.35" evidence="1"/>
<dbReference type="GO" id="GO:0005829">
    <property type="term" value="C:cytosol"/>
    <property type="evidence" value="ECO:0007669"/>
    <property type="project" value="TreeGrafter"/>
</dbReference>
<dbReference type="AlphaFoldDB" id="A0AAC9KB80"/>
<evidence type="ECO:0000313" key="8">
    <source>
        <dbReference type="Proteomes" id="UP000182373"/>
    </source>
</evidence>
<dbReference type="InterPro" id="IPR013749">
    <property type="entry name" value="PM/HMP-P_kinase-1"/>
</dbReference>
<dbReference type="GO" id="GO:0009443">
    <property type="term" value="P:pyridoxal 5'-phosphate salvage"/>
    <property type="evidence" value="ECO:0007669"/>
    <property type="project" value="InterPro"/>
</dbReference>
<dbReference type="GO" id="GO:0008478">
    <property type="term" value="F:pyridoxal kinase activity"/>
    <property type="evidence" value="ECO:0007669"/>
    <property type="project" value="UniProtKB-EC"/>
</dbReference>
<dbReference type="SUPFAM" id="SSF53613">
    <property type="entry name" value="Ribokinase-like"/>
    <property type="match status" value="1"/>
</dbReference>
<keyword evidence="3" id="KW-0547">Nucleotide-binding</keyword>
<dbReference type="PANTHER" id="PTHR10534">
    <property type="entry name" value="PYRIDOXAL KINASE"/>
    <property type="match status" value="1"/>
</dbReference>
<dbReference type="CDD" id="cd01173">
    <property type="entry name" value="pyridoxal_pyridoxamine_kinase"/>
    <property type="match status" value="1"/>
</dbReference>
<accession>A0AAC9KB80</accession>
<protein>
    <recommendedName>
        <fullName evidence="1">pyridoxal kinase</fullName>
        <ecNumber evidence="1">2.7.1.35</ecNumber>
    </recommendedName>
</protein>
<dbReference type="Proteomes" id="UP000182373">
    <property type="component" value="Chromosome"/>
</dbReference>
<evidence type="ECO:0000256" key="1">
    <source>
        <dbReference type="ARBA" id="ARBA00012104"/>
    </source>
</evidence>
<dbReference type="GO" id="GO:0005524">
    <property type="term" value="F:ATP binding"/>
    <property type="evidence" value="ECO:0007669"/>
    <property type="project" value="UniProtKB-KW"/>
</dbReference>
<dbReference type="PANTHER" id="PTHR10534:SF2">
    <property type="entry name" value="PYRIDOXAL KINASE"/>
    <property type="match status" value="1"/>
</dbReference>
<reference evidence="8" key="1">
    <citation type="submission" date="2016-11" db="EMBL/GenBank/DDBJ databases">
        <title>Comparative genomic and phenotypic analysis of Granulibacter bethesdensis clinical isolates from patients with chronic granulomatous disease.</title>
        <authorList>
            <person name="Zarember K.A."/>
            <person name="Porcella S.F."/>
            <person name="Chu J."/>
            <person name="Ding L."/>
            <person name="Dahlstrom E."/>
            <person name="Barbian K."/>
            <person name="Martens C."/>
            <person name="Sykora L."/>
            <person name="Kramer S."/>
            <person name="Pettinato A.M."/>
            <person name="Hong H."/>
            <person name="Wald G."/>
            <person name="Berg L.J."/>
            <person name="Rogge L.S."/>
            <person name="Greenberg D.E."/>
            <person name="Falcone E.L."/>
            <person name="Neves J.F."/>
            <person name="Simoes M.J."/>
            <person name="Casal M."/>
            <person name="Rodriguez-Lopez F.C."/>
            <person name="Zelazny A."/>
            <person name="Gallin J.I."/>
            <person name="Holland S.M."/>
        </authorList>
    </citation>
    <scope>NUCLEOTIDE SEQUENCE [LARGE SCALE GENOMIC DNA]</scope>
    <source>
        <strain evidence="8">NIH9.1</strain>
    </source>
</reference>
<dbReference type="Pfam" id="PF08543">
    <property type="entry name" value="Phos_pyr_kin"/>
    <property type="match status" value="1"/>
</dbReference>
<dbReference type="NCBIfam" id="TIGR00687">
    <property type="entry name" value="pyridox_kin"/>
    <property type="match status" value="1"/>
</dbReference>
<dbReference type="Gene3D" id="3.40.1190.20">
    <property type="match status" value="1"/>
</dbReference>
<evidence type="ECO:0000256" key="5">
    <source>
        <dbReference type="ARBA" id="ARBA00022840"/>
    </source>
</evidence>
<dbReference type="NCBIfam" id="NF004398">
    <property type="entry name" value="PRK05756.1"/>
    <property type="match status" value="1"/>
</dbReference>
<keyword evidence="5" id="KW-0067">ATP-binding</keyword>
<dbReference type="EMBL" id="CP018191">
    <property type="protein sequence ID" value="APH54654.1"/>
    <property type="molecule type" value="Genomic_DNA"/>
</dbReference>
<proteinExistence type="predicted"/>